<dbReference type="Pfam" id="PF01697">
    <property type="entry name" value="Glyco_transf_92"/>
    <property type="match status" value="1"/>
</dbReference>
<dbReference type="GO" id="GO:0016757">
    <property type="term" value="F:glycosyltransferase activity"/>
    <property type="evidence" value="ECO:0007669"/>
    <property type="project" value="UniProtKB-UniRule"/>
</dbReference>
<dbReference type="EC" id="2.4.1.-" evidence="8"/>
<keyword evidence="3 8" id="KW-0328">Glycosyltransferase</keyword>
<comment type="caution">
    <text evidence="9">The sequence shown here is derived from an EMBL/GenBank/DDBJ whole genome shotgun (WGS) entry which is preliminary data.</text>
</comment>
<dbReference type="GO" id="GO:0005737">
    <property type="term" value="C:cytoplasm"/>
    <property type="evidence" value="ECO:0007669"/>
    <property type="project" value="TreeGrafter"/>
</dbReference>
<gene>
    <name evidence="9" type="ORF">OFUS_LOCUS16258</name>
</gene>
<dbReference type="GO" id="GO:0016020">
    <property type="term" value="C:membrane"/>
    <property type="evidence" value="ECO:0007669"/>
    <property type="project" value="UniProtKB-SubCell"/>
</dbReference>
<dbReference type="EMBL" id="CAIIXF020000008">
    <property type="protein sequence ID" value="CAH1791137.1"/>
    <property type="molecule type" value="Genomic_DNA"/>
</dbReference>
<dbReference type="InterPro" id="IPR008166">
    <property type="entry name" value="Glyco_transf_92"/>
</dbReference>
<sequence>MLLRVDKTKRTLSNFLSKMKWILQYLNALRKSSKHLWNFQGFFIFAMTAMIQMILVHELQTGTTKEAELGDILYFWKKNLNVPYSLYAKSVIYKSVIQPDSSNVTICDGKSFDIHDTGKMTLRHIQPYQTLGDTNVHAISAFVDDRLFDAKVVRILGVGLKPGPGKRLYCQYDCKSGPVNKCNVPVNAVTLISGNHSDYLSNNERKSLMDVHLISCPIRQEDNPTDVTMATRACGYSHTLMKLHHFGFQGVVPPPYDVGVCVRPINESNYWRTDVDAQNFIMWVEYMKLLGADGIHLYTSNITEKNTKALKGYSNEKLKYLFKSEWKTVESKLERIVSDEAAMNDCIYKNMLKYKSILVTSINKWITMNGHFSNFKQMVRSDDFASKIKENGGYRITKDSPDSTDKTFPTNNAQSMIVKPSKVLALAANHFIPHLSNPRFNELSSGVISATHLSHFVQTPSFNKHRATLQKAVYKRIKLVHGV</sequence>
<feature type="transmembrane region" description="Helical" evidence="8">
    <location>
        <begin position="36"/>
        <end position="55"/>
    </location>
</feature>
<keyword evidence="6 8" id="KW-1133">Transmembrane helix</keyword>
<evidence type="ECO:0000256" key="8">
    <source>
        <dbReference type="RuleBase" id="RU366017"/>
    </source>
</evidence>
<evidence type="ECO:0000256" key="7">
    <source>
        <dbReference type="ARBA" id="ARBA00023136"/>
    </source>
</evidence>
<evidence type="ECO:0000256" key="1">
    <source>
        <dbReference type="ARBA" id="ARBA00004167"/>
    </source>
</evidence>
<keyword evidence="5 8" id="KW-0812">Transmembrane</keyword>
<keyword evidence="4 8" id="KW-0808">Transferase</keyword>
<evidence type="ECO:0000256" key="5">
    <source>
        <dbReference type="ARBA" id="ARBA00022692"/>
    </source>
</evidence>
<dbReference type="Proteomes" id="UP000749559">
    <property type="component" value="Unassembled WGS sequence"/>
</dbReference>
<keyword evidence="10" id="KW-1185">Reference proteome</keyword>
<keyword evidence="7 8" id="KW-0472">Membrane</keyword>
<dbReference type="OrthoDB" id="6282219at2759"/>
<reference evidence="9" key="1">
    <citation type="submission" date="2022-03" db="EMBL/GenBank/DDBJ databases">
        <authorList>
            <person name="Martin C."/>
        </authorList>
    </citation>
    <scope>NUCLEOTIDE SEQUENCE</scope>
</reference>
<organism evidence="9 10">
    <name type="scientific">Owenia fusiformis</name>
    <name type="common">Polychaete worm</name>
    <dbReference type="NCBI Taxonomy" id="6347"/>
    <lineage>
        <taxon>Eukaryota</taxon>
        <taxon>Metazoa</taxon>
        <taxon>Spiralia</taxon>
        <taxon>Lophotrochozoa</taxon>
        <taxon>Annelida</taxon>
        <taxon>Polychaeta</taxon>
        <taxon>Sedentaria</taxon>
        <taxon>Canalipalpata</taxon>
        <taxon>Sabellida</taxon>
        <taxon>Oweniida</taxon>
        <taxon>Oweniidae</taxon>
        <taxon>Owenia</taxon>
    </lineage>
</organism>
<dbReference type="AlphaFoldDB" id="A0A8J1U2T5"/>
<evidence type="ECO:0000256" key="4">
    <source>
        <dbReference type="ARBA" id="ARBA00022679"/>
    </source>
</evidence>
<comment type="similarity">
    <text evidence="2 8">Belongs to the glycosyltransferase 92 family.</text>
</comment>
<dbReference type="PANTHER" id="PTHR21461">
    <property type="entry name" value="GLYCOSYLTRANSFERASE FAMILY 92 PROTEIN"/>
    <property type="match status" value="1"/>
</dbReference>
<evidence type="ECO:0000313" key="9">
    <source>
        <dbReference type="EMBL" id="CAH1791137.1"/>
    </source>
</evidence>
<dbReference type="PANTHER" id="PTHR21461:SF69">
    <property type="entry name" value="GLYCOSYLTRANSFERASE FAMILY 92 PROTEIN"/>
    <property type="match status" value="1"/>
</dbReference>
<name>A0A8J1U2T5_OWEFU</name>
<accession>A0A8J1U2T5</accession>
<evidence type="ECO:0000256" key="3">
    <source>
        <dbReference type="ARBA" id="ARBA00022676"/>
    </source>
</evidence>
<evidence type="ECO:0000256" key="6">
    <source>
        <dbReference type="ARBA" id="ARBA00022989"/>
    </source>
</evidence>
<evidence type="ECO:0000256" key="2">
    <source>
        <dbReference type="ARBA" id="ARBA00007647"/>
    </source>
</evidence>
<evidence type="ECO:0000313" key="10">
    <source>
        <dbReference type="Proteomes" id="UP000749559"/>
    </source>
</evidence>
<proteinExistence type="inferred from homology"/>
<protein>
    <recommendedName>
        <fullName evidence="8">Glycosyltransferase family 92 protein</fullName>
        <ecNumber evidence="8">2.4.1.-</ecNumber>
    </recommendedName>
</protein>
<comment type="subcellular location">
    <subcellularLocation>
        <location evidence="1">Membrane</location>
        <topology evidence="1">Single-pass membrane protein</topology>
    </subcellularLocation>
</comment>